<evidence type="ECO:0000313" key="3">
    <source>
        <dbReference type="EMBL" id="SHF44094.1"/>
    </source>
</evidence>
<feature type="transmembrane region" description="Helical" evidence="2">
    <location>
        <begin position="6"/>
        <end position="23"/>
    </location>
</feature>
<reference evidence="4" key="1">
    <citation type="submission" date="2016-11" db="EMBL/GenBank/DDBJ databases">
        <authorList>
            <person name="Varghese N."/>
            <person name="Submissions S."/>
        </authorList>
    </citation>
    <scope>NUCLEOTIDE SEQUENCE [LARGE SCALE GENOMIC DNA]</scope>
    <source>
        <strain evidence="4">DSM 17539</strain>
    </source>
</reference>
<dbReference type="Proteomes" id="UP000184406">
    <property type="component" value="Unassembled WGS sequence"/>
</dbReference>
<name>A0A1M5BNG1_9FLAO</name>
<proteinExistence type="predicted"/>
<dbReference type="RefSeq" id="WP_176225577.1">
    <property type="nucleotide sequence ID" value="NZ_FQUX01000004.1"/>
</dbReference>
<dbReference type="AlphaFoldDB" id="A0A1M5BNG1"/>
<keyword evidence="2" id="KW-1133">Transmembrane helix</keyword>
<keyword evidence="2" id="KW-0472">Membrane</keyword>
<accession>A0A1M5BNG1</accession>
<sequence length="51" mass="6149">MDYIIYIVLAVLGVIFFVAQGFTKRRTRDRKSRKFMEDYKREDRSKSNDQG</sequence>
<organism evidence="3 4">
    <name type="scientific">Arenibacter palladensis</name>
    <dbReference type="NCBI Taxonomy" id="237373"/>
    <lineage>
        <taxon>Bacteria</taxon>
        <taxon>Pseudomonadati</taxon>
        <taxon>Bacteroidota</taxon>
        <taxon>Flavobacteriia</taxon>
        <taxon>Flavobacteriales</taxon>
        <taxon>Flavobacteriaceae</taxon>
        <taxon>Arenibacter</taxon>
    </lineage>
</organism>
<keyword evidence="2" id="KW-0812">Transmembrane</keyword>
<dbReference type="EMBL" id="FQUX01000004">
    <property type="protein sequence ID" value="SHF44094.1"/>
    <property type="molecule type" value="Genomic_DNA"/>
</dbReference>
<gene>
    <name evidence="3" type="ORF">SAMN03080594_104149</name>
</gene>
<evidence type="ECO:0000256" key="1">
    <source>
        <dbReference type="SAM" id="MobiDB-lite"/>
    </source>
</evidence>
<evidence type="ECO:0000313" key="4">
    <source>
        <dbReference type="Proteomes" id="UP000184406"/>
    </source>
</evidence>
<protein>
    <submittedName>
        <fullName evidence="3">Uncharacterized protein</fullName>
    </submittedName>
</protein>
<evidence type="ECO:0000256" key="2">
    <source>
        <dbReference type="SAM" id="Phobius"/>
    </source>
</evidence>
<keyword evidence="4" id="KW-1185">Reference proteome</keyword>
<feature type="region of interest" description="Disordered" evidence="1">
    <location>
        <begin position="29"/>
        <end position="51"/>
    </location>
</feature>
<feature type="compositionally biased region" description="Basic and acidic residues" evidence="1">
    <location>
        <begin position="34"/>
        <end position="51"/>
    </location>
</feature>